<dbReference type="Proteomes" id="UP000095384">
    <property type="component" value="Unassembled WGS sequence"/>
</dbReference>
<dbReference type="AlphaFoldDB" id="A0A0M6WSV2"/>
<keyword evidence="2" id="KW-0489">Methyltransferase</keyword>
<evidence type="ECO:0000313" key="15">
    <source>
        <dbReference type="Proteomes" id="UP000284296"/>
    </source>
</evidence>
<dbReference type="Gene3D" id="3.40.50.150">
    <property type="entry name" value="Vaccinia Virus protein VP39"/>
    <property type="match status" value="1"/>
</dbReference>
<gene>
    <name evidence="10" type="ORF">DW753_11705</name>
    <name evidence="9" type="ORF">DW848_11175</name>
    <name evidence="8" type="ORF">DWX06_09705</name>
    <name evidence="7" type="ORF">DXD95_10820</name>
    <name evidence="3" type="ORF">ERS852417_01649</name>
    <name evidence="5" type="ORF">GKE44_05270</name>
    <name evidence="6" type="ORF">LD38_04110</name>
    <name evidence="4" type="ORF">LIZ56_04400</name>
    <name evidence="2" type="ORF">T1815_24721</name>
</gene>
<evidence type="ECO:0000313" key="5">
    <source>
        <dbReference type="EMBL" id="MSD26588.1"/>
    </source>
</evidence>
<reference evidence="2" key="2">
    <citation type="submission" date="2015-05" db="EMBL/GenBank/DDBJ databases">
        <authorList>
            <person name="Wang D.B."/>
            <person name="Wang M."/>
        </authorList>
    </citation>
    <scope>NUCLEOTIDE SEQUENCE [LARGE SCALE GENOMIC DNA]</scope>
    <source>
        <strain evidence="2">T1-815</strain>
    </source>
</reference>
<evidence type="ECO:0000313" key="12">
    <source>
        <dbReference type="Proteomes" id="UP000095384"/>
    </source>
</evidence>
<evidence type="ECO:0000313" key="6">
    <source>
        <dbReference type="EMBL" id="PWE84546.1"/>
    </source>
</evidence>
<dbReference type="Proteomes" id="UP000285290">
    <property type="component" value="Unassembled WGS sequence"/>
</dbReference>
<dbReference type="Proteomes" id="UP000260642">
    <property type="component" value="Unassembled WGS sequence"/>
</dbReference>
<evidence type="ECO:0000313" key="4">
    <source>
        <dbReference type="EMBL" id="MCB6937655.1"/>
    </source>
</evidence>
<reference evidence="6 13" key="1">
    <citation type="submission" date="2014-09" db="EMBL/GenBank/DDBJ databases">
        <title>Butyrate-producing bacteria isolated from human gut.</title>
        <authorList>
            <person name="Zhang Q."/>
            <person name="Zhao L."/>
        </authorList>
    </citation>
    <scope>NUCLEOTIDE SEQUENCE [LARGE SCALE GENOMIC DNA]</scope>
    <source>
        <strain evidence="6 13">R22</strain>
    </source>
</reference>
<reference evidence="14 15" key="4">
    <citation type="submission" date="2018-08" db="EMBL/GenBank/DDBJ databases">
        <title>A genome reference for cultivated species of the human gut microbiota.</title>
        <authorList>
            <person name="Zou Y."/>
            <person name="Xue W."/>
            <person name="Luo G."/>
        </authorList>
    </citation>
    <scope>NUCLEOTIDE SEQUENCE [LARGE SCALE GENOMIC DNA]</scope>
    <source>
        <strain evidence="8 15">AF18-16LB</strain>
        <strain evidence="10 16">AM29-10</strain>
        <strain evidence="9 17">AM36-3AA</strain>
        <strain evidence="7 14">TM10-3</strain>
    </source>
</reference>
<keyword evidence="11" id="KW-1185">Reference proteome</keyword>
<evidence type="ECO:0000313" key="18">
    <source>
        <dbReference type="Proteomes" id="UP000465607"/>
    </source>
</evidence>
<dbReference type="EMBL" id="QRXG01000015">
    <property type="protein sequence ID" value="RGT80597.1"/>
    <property type="molecule type" value="Genomic_DNA"/>
</dbReference>
<evidence type="ECO:0000259" key="1">
    <source>
        <dbReference type="Pfam" id="PF05175"/>
    </source>
</evidence>
<evidence type="ECO:0000313" key="17">
    <source>
        <dbReference type="Proteomes" id="UP000286104"/>
    </source>
</evidence>
<reference evidence="5 18" key="5">
    <citation type="journal article" date="2019" name="Nat. Med.">
        <title>A library of human gut bacterial isolates paired with longitudinal multiomics data enables mechanistic microbiome research.</title>
        <authorList>
            <person name="Poyet M."/>
            <person name="Groussin M."/>
            <person name="Gibbons S.M."/>
            <person name="Avila-Pacheco J."/>
            <person name="Jiang X."/>
            <person name="Kearney S.M."/>
            <person name="Perrotta A.R."/>
            <person name="Berdy B."/>
            <person name="Zhao S."/>
            <person name="Lieberman T.D."/>
            <person name="Swanson P.K."/>
            <person name="Smith M."/>
            <person name="Roesemann S."/>
            <person name="Alexander J.E."/>
            <person name="Rich S.A."/>
            <person name="Livny J."/>
            <person name="Vlamakis H."/>
            <person name="Clish C."/>
            <person name="Bullock K."/>
            <person name="Deik A."/>
            <person name="Scott J."/>
            <person name="Pierce K.A."/>
            <person name="Xavier R.J."/>
            <person name="Alm E.J."/>
        </authorList>
    </citation>
    <scope>NUCLEOTIDE SEQUENCE [LARGE SCALE GENOMIC DNA]</scope>
    <source>
        <strain evidence="5 18">BIOML-A5</strain>
    </source>
</reference>
<dbReference type="Proteomes" id="UP000286104">
    <property type="component" value="Unassembled WGS sequence"/>
</dbReference>
<dbReference type="CDD" id="cd02440">
    <property type="entry name" value="AdoMet_MTases"/>
    <property type="match status" value="1"/>
</dbReference>
<proteinExistence type="predicted"/>
<dbReference type="Proteomes" id="UP000245905">
    <property type="component" value="Unassembled WGS sequence"/>
</dbReference>
<dbReference type="InterPro" id="IPR007848">
    <property type="entry name" value="Small_mtfrase_dom"/>
</dbReference>
<dbReference type="Pfam" id="PF05175">
    <property type="entry name" value="MTS"/>
    <property type="match status" value="1"/>
</dbReference>
<dbReference type="Proteomes" id="UP000049472">
    <property type="component" value="Unassembled WGS sequence"/>
</dbReference>
<dbReference type="InterPro" id="IPR050210">
    <property type="entry name" value="tRNA_Adenine-N(6)_MTase"/>
</dbReference>
<evidence type="ECO:0000313" key="11">
    <source>
        <dbReference type="Proteomes" id="UP000049472"/>
    </source>
</evidence>
<evidence type="ECO:0000313" key="8">
    <source>
        <dbReference type="EMBL" id="RGT80597.1"/>
    </source>
</evidence>
<dbReference type="EMBL" id="CVRQ01000026">
    <property type="protein sequence ID" value="CRL40760.1"/>
    <property type="molecule type" value="Genomic_DNA"/>
</dbReference>
<dbReference type="EMBL" id="CYYW01000010">
    <property type="protein sequence ID" value="CUO13238.1"/>
    <property type="molecule type" value="Genomic_DNA"/>
</dbReference>
<dbReference type="RefSeq" id="WP_055062421.1">
    <property type="nucleotide sequence ID" value="NZ_CVRQ01000026.1"/>
</dbReference>
<evidence type="ECO:0000313" key="7">
    <source>
        <dbReference type="EMBL" id="RGI66806.1"/>
    </source>
</evidence>
<dbReference type="EMBL" id="JRFS01000004">
    <property type="protein sequence ID" value="PWE84546.1"/>
    <property type="molecule type" value="Genomic_DNA"/>
</dbReference>
<sequence>MEALIHSNERLDDLCRKGYRLIQDPKLFCFGIDAVLLSDYAKVKRGERAVDLCTGNGVIPILLEAKNNGEHYSGLELQPQCADLARRSVKYNHLEDKVTIEEGDVCNASEIFGRESVEVVTVNPPYMIGQHGIKNADDAMTIARHEVRCTLDDIVRESAKMLKFNGRFYMVHRPFRLAEIFSTMMKYHIEPKRMRLVHPYADREPNMVLIEGLKGGKSRITIEKPLVVYKEPNVYTDEIYEIYGDKPRNNGK</sequence>
<evidence type="ECO:0000313" key="3">
    <source>
        <dbReference type="EMBL" id="CUO13238.1"/>
    </source>
</evidence>
<evidence type="ECO:0000313" key="9">
    <source>
        <dbReference type="EMBL" id="RHC38460.1"/>
    </source>
</evidence>
<reference evidence="11" key="3">
    <citation type="submission" date="2015-05" db="EMBL/GenBank/DDBJ databases">
        <authorList>
            <consortium name="Pathogen Informatics"/>
        </authorList>
    </citation>
    <scope>NUCLEOTIDE SEQUENCE [LARGE SCALE GENOMIC DNA]</scope>
    <source>
        <strain evidence="3 12">2789STDY5608860</strain>
        <strain evidence="11">T1-815</strain>
    </source>
</reference>
<evidence type="ECO:0000313" key="13">
    <source>
        <dbReference type="Proteomes" id="UP000245905"/>
    </source>
</evidence>
<feature type="domain" description="Methyltransferase small" evidence="1">
    <location>
        <begin position="36"/>
        <end position="175"/>
    </location>
</feature>
<dbReference type="GO" id="GO:0008168">
    <property type="term" value="F:methyltransferase activity"/>
    <property type="evidence" value="ECO:0007669"/>
    <property type="project" value="UniProtKB-KW"/>
</dbReference>
<dbReference type="GO" id="GO:0032259">
    <property type="term" value="P:methylation"/>
    <property type="evidence" value="ECO:0007669"/>
    <property type="project" value="UniProtKB-KW"/>
</dbReference>
<dbReference type="Proteomes" id="UP000284296">
    <property type="component" value="Unassembled WGS sequence"/>
</dbReference>
<dbReference type="SUPFAM" id="SSF53335">
    <property type="entry name" value="S-adenosyl-L-methionine-dependent methyltransferases"/>
    <property type="match status" value="1"/>
</dbReference>
<accession>A0A0M6WSV2</accession>
<dbReference type="EMBL" id="QSKC01000016">
    <property type="protein sequence ID" value="RHE31077.1"/>
    <property type="molecule type" value="Genomic_DNA"/>
</dbReference>
<organism evidence="2 11">
    <name type="scientific">Agathobacter rectalis</name>
    <dbReference type="NCBI Taxonomy" id="39491"/>
    <lineage>
        <taxon>Bacteria</taxon>
        <taxon>Bacillati</taxon>
        <taxon>Bacillota</taxon>
        <taxon>Clostridia</taxon>
        <taxon>Lachnospirales</taxon>
        <taxon>Lachnospiraceae</taxon>
        <taxon>Agathobacter</taxon>
    </lineage>
</organism>
<dbReference type="PANTHER" id="PTHR47739:SF1">
    <property type="entry name" value="TRNA1(VAL) (ADENINE(37)-N6)-METHYLTRANSFERASE"/>
    <property type="match status" value="1"/>
</dbReference>
<evidence type="ECO:0000313" key="10">
    <source>
        <dbReference type="EMBL" id="RHE31077.1"/>
    </source>
</evidence>
<name>A0A0M6WSV2_9FIRM</name>
<dbReference type="EMBL" id="JAJCJK010000004">
    <property type="protein sequence ID" value="MCB6937655.1"/>
    <property type="molecule type" value="Genomic_DNA"/>
</dbReference>
<keyword evidence="2" id="KW-0808">Transferase</keyword>
<evidence type="ECO:0000313" key="14">
    <source>
        <dbReference type="Proteomes" id="UP000260642"/>
    </source>
</evidence>
<dbReference type="EMBL" id="WKQV01000004">
    <property type="protein sequence ID" value="MSD26588.1"/>
    <property type="molecule type" value="Genomic_DNA"/>
</dbReference>
<protein>
    <submittedName>
        <fullName evidence="2 3">Methyltransferase</fullName>
    </submittedName>
    <submittedName>
        <fullName evidence="4">tRNA1(Val) (Adenine(37)-N6)-methyltransferase</fullName>
    </submittedName>
</protein>
<dbReference type="EMBL" id="QSOB01000015">
    <property type="protein sequence ID" value="RGI66806.1"/>
    <property type="molecule type" value="Genomic_DNA"/>
</dbReference>
<dbReference type="InterPro" id="IPR029063">
    <property type="entry name" value="SAM-dependent_MTases_sf"/>
</dbReference>
<evidence type="ECO:0000313" key="2">
    <source>
        <dbReference type="EMBL" id="CRL40760.1"/>
    </source>
</evidence>
<evidence type="ECO:0000313" key="16">
    <source>
        <dbReference type="Proteomes" id="UP000285290"/>
    </source>
</evidence>
<dbReference type="EMBL" id="QSHU01000015">
    <property type="protein sequence ID" value="RHC38460.1"/>
    <property type="molecule type" value="Genomic_DNA"/>
</dbReference>
<reference evidence="4" key="6">
    <citation type="submission" date="2021-10" db="EMBL/GenBank/DDBJ databases">
        <title>Collection of gut derived symbiotic bacterial strains cultured from healthy donors.</title>
        <authorList>
            <person name="Lin H."/>
            <person name="Littmann E."/>
            <person name="Kohout C."/>
            <person name="Pamer E.G."/>
        </authorList>
    </citation>
    <scope>NUCLEOTIDE SEQUENCE</scope>
    <source>
        <strain evidence="4">DFI.9.42</strain>
    </source>
</reference>
<dbReference type="Proteomes" id="UP001197684">
    <property type="component" value="Unassembled WGS sequence"/>
</dbReference>
<dbReference type="Proteomes" id="UP000465607">
    <property type="component" value="Unassembled WGS sequence"/>
</dbReference>
<dbReference type="PANTHER" id="PTHR47739">
    <property type="entry name" value="TRNA1(VAL) (ADENINE(37)-N6)-METHYLTRANSFERASE"/>
    <property type="match status" value="1"/>
</dbReference>